<reference evidence="3 4" key="1">
    <citation type="submission" date="2020-04" db="EMBL/GenBank/DDBJ databases">
        <title>MicrobeNet Type strains.</title>
        <authorList>
            <person name="Nicholson A.C."/>
        </authorList>
    </citation>
    <scope>NUCLEOTIDE SEQUENCE [LARGE SCALE GENOMIC DNA]</scope>
    <source>
        <strain evidence="3 4">JCM 12354</strain>
    </source>
</reference>
<name>A0A846Y8D5_9NOCA</name>
<sequence>MSSHPADTAAPAPVPAGPPKRRNGRRIALIVALVVVLALVGTAVGAETYVRHKNERCIASQVEQELGSKVDVGFGPKPLLLTAVDHRVQYVTVDSDDTNFGPAVDMKVHARLNDIQLIDGGRGGANVGSSSADATWSNEGIAKTMSGLVSGVESDPASGTLRAQVLGGLAALQVKPQIVNGKIEVTTESAQLFGMGLPTDLVDGIVQAMTESLQTYPMGLQPSEVKVTDKGIEVALRGGATTLPGGSGEARC</sequence>
<feature type="compositionally biased region" description="Low complexity" evidence="1">
    <location>
        <begin position="1"/>
        <end position="11"/>
    </location>
</feature>
<evidence type="ECO:0000256" key="1">
    <source>
        <dbReference type="SAM" id="MobiDB-lite"/>
    </source>
</evidence>
<protein>
    <submittedName>
        <fullName evidence="3">DUF2993 domain-containing protein</fullName>
    </submittedName>
</protein>
<comment type="caution">
    <text evidence="3">The sequence shown here is derived from an EMBL/GenBank/DDBJ whole genome shotgun (WGS) entry which is preliminary data.</text>
</comment>
<dbReference type="Proteomes" id="UP000565711">
    <property type="component" value="Unassembled WGS sequence"/>
</dbReference>
<evidence type="ECO:0000313" key="4">
    <source>
        <dbReference type="Proteomes" id="UP000565711"/>
    </source>
</evidence>
<keyword evidence="2" id="KW-0472">Membrane</keyword>
<dbReference type="AlphaFoldDB" id="A0A846Y8D5"/>
<dbReference type="RefSeq" id="WP_084475176.1">
    <property type="nucleotide sequence ID" value="NZ_JAAXOP010000024.1"/>
</dbReference>
<keyword evidence="4" id="KW-1185">Reference proteome</keyword>
<proteinExistence type="predicted"/>
<feature type="transmembrane region" description="Helical" evidence="2">
    <location>
        <begin position="27"/>
        <end position="46"/>
    </location>
</feature>
<accession>A0A846Y8D5</accession>
<keyword evidence="2" id="KW-1133">Transmembrane helix</keyword>
<evidence type="ECO:0000256" key="2">
    <source>
        <dbReference type="SAM" id="Phobius"/>
    </source>
</evidence>
<dbReference type="Pfam" id="PF11209">
    <property type="entry name" value="LmeA"/>
    <property type="match status" value="1"/>
</dbReference>
<feature type="region of interest" description="Disordered" evidence="1">
    <location>
        <begin position="1"/>
        <end position="21"/>
    </location>
</feature>
<organism evidence="3 4">
    <name type="scientific">Nocardia vermiculata</name>
    <dbReference type="NCBI Taxonomy" id="257274"/>
    <lineage>
        <taxon>Bacteria</taxon>
        <taxon>Bacillati</taxon>
        <taxon>Actinomycetota</taxon>
        <taxon>Actinomycetes</taxon>
        <taxon>Mycobacteriales</taxon>
        <taxon>Nocardiaceae</taxon>
        <taxon>Nocardia</taxon>
    </lineage>
</organism>
<evidence type="ECO:0000313" key="3">
    <source>
        <dbReference type="EMBL" id="NKY54064.1"/>
    </source>
</evidence>
<gene>
    <name evidence="3" type="ORF">HGA08_28115</name>
</gene>
<dbReference type="EMBL" id="JAAXOP010000024">
    <property type="protein sequence ID" value="NKY54064.1"/>
    <property type="molecule type" value="Genomic_DNA"/>
</dbReference>
<keyword evidence="2" id="KW-0812">Transmembrane</keyword>
<dbReference type="InterPro" id="IPR021373">
    <property type="entry name" value="DUF2993"/>
</dbReference>